<dbReference type="EMBL" id="JAHRIQ010017740">
    <property type="protein sequence ID" value="MEQ2227112.1"/>
    <property type="molecule type" value="Genomic_DNA"/>
</dbReference>
<evidence type="ECO:0000313" key="2">
    <source>
        <dbReference type="Proteomes" id="UP001482620"/>
    </source>
</evidence>
<protein>
    <submittedName>
        <fullName evidence="1">Uncharacterized protein</fullName>
    </submittedName>
</protein>
<proteinExistence type="predicted"/>
<reference evidence="1 2" key="1">
    <citation type="submission" date="2021-06" db="EMBL/GenBank/DDBJ databases">
        <authorList>
            <person name="Palmer J.M."/>
        </authorList>
    </citation>
    <scope>NUCLEOTIDE SEQUENCE [LARGE SCALE GENOMIC DNA]</scope>
    <source>
        <strain evidence="2">if_2019</strain>
        <tissue evidence="1">Muscle</tissue>
    </source>
</reference>
<keyword evidence="2" id="KW-1185">Reference proteome</keyword>
<feature type="non-terminal residue" evidence="1">
    <location>
        <position position="1"/>
    </location>
</feature>
<sequence>IAGLRVGLRLAQLRNWGSELFPESSQHDAECSSFPRKDNGDRTTAVNVQCGQRTERAAKPLLRRLAGS</sequence>
<name>A0ABV0T4A8_9TELE</name>
<accession>A0ABV0T4A8</accession>
<comment type="caution">
    <text evidence="1">The sequence shown here is derived from an EMBL/GenBank/DDBJ whole genome shotgun (WGS) entry which is preliminary data.</text>
</comment>
<dbReference type="Proteomes" id="UP001482620">
    <property type="component" value="Unassembled WGS sequence"/>
</dbReference>
<evidence type="ECO:0000313" key="1">
    <source>
        <dbReference type="EMBL" id="MEQ2227112.1"/>
    </source>
</evidence>
<organism evidence="1 2">
    <name type="scientific">Ilyodon furcidens</name>
    <name type="common">goldbreast splitfin</name>
    <dbReference type="NCBI Taxonomy" id="33524"/>
    <lineage>
        <taxon>Eukaryota</taxon>
        <taxon>Metazoa</taxon>
        <taxon>Chordata</taxon>
        <taxon>Craniata</taxon>
        <taxon>Vertebrata</taxon>
        <taxon>Euteleostomi</taxon>
        <taxon>Actinopterygii</taxon>
        <taxon>Neopterygii</taxon>
        <taxon>Teleostei</taxon>
        <taxon>Neoteleostei</taxon>
        <taxon>Acanthomorphata</taxon>
        <taxon>Ovalentaria</taxon>
        <taxon>Atherinomorphae</taxon>
        <taxon>Cyprinodontiformes</taxon>
        <taxon>Goodeidae</taxon>
        <taxon>Ilyodon</taxon>
    </lineage>
</organism>
<gene>
    <name evidence="1" type="ORF">ILYODFUR_034353</name>
</gene>